<sequence length="259" mass="26541">MPDKLEGQVAVITGGGRGIGQAIAVALAGEGATVVVSSRNKAELDWTVAEAKGLGVDALAVVADATDRLQAHRPVEEALAQFGRVDIVVPNVGGVAGMHTSLDGGSEGFEATLLLNLTSAWWTIQSAMPAMRAARYGRIVTIGSTEALRANDGGPPGYVAAKHGLVGLTKQLAQDCGAFGITANCICPGWTNTAMVDFKKTAAHMGIAEAEARAYATDRAALGCILDPEDIAAMALMLVSPEGARITGQAISVDGGYRL</sequence>
<dbReference type="PRINTS" id="PR00080">
    <property type="entry name" value="SDRFAMILY"/>
</dbReference>
<dbReference type="CDD" id="cd05233">
    <property type="entry name" value="SDR_c"/>
    <property type="match status" value="1"/>
</dbReference>
<dbReference type="PANTHER" id="PTHR42879:SF2">
    <property type="entry name" value="3-OXOACYL-[ACYL-CARRIER-PROTEIN] REDUCTASE FABG"/>
    <property type="match status" value="1"/>
</dbReference>
<reference evidence="2 3" key="1">
    <citation type="submission" date="2024-03" db="EMBL/GenBank/DDBJ databases">
        <authorList>
            <person name="Jo J.-H."/>
        </authorList>
    </citation>
    <scope>NUCLEOTIDE SEQUENCE [LARGE SCALE GENOMIC DNA]</scope>
    <source>
        <strain evidence="2 3">PS1R-30</strain>
    </source>
</reference>
<keyword evidence="3" id="KW-1185">Reference proteome</keyword>
<proteinExistence type="inferred from homology"/>
<dbReference type="Proteomes" id="UP001361239">
    <property type="component" value="Unassembled WGS sequence"/>
</dbReference>
<evidence type="ECO:0000256" key="1">
    <source>
        <dbReference type="ARBA" id="ARBA00006484"/>
    </source>
</evidence>
<dbReference type="InterPro" id="IPR036291">
    <property type="entry name" value="NAD(P)-bd_dom_sf"/>
</dbReference>
<comment type="caution">
    <text evidence="2">The sequence shown here is derived from an EMBL/GenBank/DDBJ whole genome shotgun (WGS) entry which is preliminary data.</text>
</comment>
<dbReference type="Gene3D" id="3.40.50.720">
    <property type="entry name" value="NAD(P)-binding Rossmann-like Domain"/>
    <property type="match status" value="1"/>
</dbReference>
<name>A0ABU8RRV1_9SPHN</name>
<dbReference type="PANTHER" id="PTHR42879">
    <property type="entry name" value="3-OXOACYL-(ACYL-CARRIER-PROTEIN) REDUCTASE"/>
    <property type="match status" value="1"/>
</dbReference>
<gene>
    <name evidence="2" type="ORF">WG901_03760</name>
</gene>
<dbReference type="SUPFAM" id="SSF51735">
    <property type="entry name" value="NAD(P)-binding Rossmann-fold domains"/>
    <property type="match status" value="1"/>
</dbReference>
<dbReference type="InterPro" id="IPR050259">
    <property type="entry name" value="SDR"/>
</dbReference>
<dbReference type="InterPro" id="IPR002347">
    <property type="entry name" value="SDR_fam"/>
</dbReference>
<dbReference type="PRINTS" id="PR00081">
    <property type="entry name" value="GDHRDH"/>
</dbReference>
<evidence type="ECO:0000313" key="3">
    <source>
        <dbReference type="Proteomes" id="UP001361239"/>
    </source>
</evidence>
<dbReference type="RefSeq" id="WP_339585668.1">
    <property type="nucleotide sequence ID" value="NZ_JBBHJZ010000001.1"/>
</dbReference>
<organism evidence="2 3">
    <name type="scientific">Novosphingobium anseongense</name>
    <dbReference type="NCBI Taxonomy" id="3133436"/>
    <lineage>
        <taxon>Bacteria</taxon>
        <taxon>Pseudomonadati</taxon>
        <taxon>Pseudomonadota</taxon>
        <taxon>Alphaproteobacteria</taxon>
        <taxon>Sphingomonadales</taxon>
        <taxon>Sphingomonadaceae</taxon>
        <taxon>Novosphingobium</taxon>
    </lineage>
</organism>
<dbReference type="EMBL" id="JBBHJZ010000001">
    <property type="protein sequence ID" value="MEJ5975736.1"/>
    <property type="molecule type" value="Genomic_DNA"/>
</dbReference>
<protein>
    <submittedName>
        <fullName evidence="2">SDR family oxidoreductase</fullName>
    </submittedName>
</protein>
<dbReference type="Pfam" id="PF13561">
    <property type="entry name" value="adh_short_C2"/>
    <property type="match status" value="1"/>
</dbReference>
<comment type="similarity">
    <text evidence="1">Belongs to the short-chain dehydrogenases/reductases (SDR) family.</text>
</comment>
<accession>A0ABU8RRV1</accession>
<evidence type="ECO:0000313" key="2">
    <source>
        <dbReference type="EMBL" id="MEJ5975736.1"/>
    </source>
</evidence>